<feature type="signal peptide" evidence="1">
    <location>
        <begin position="1"/>
        <end position="19"/>
    </location>
</feature>
<accession>A0A8J2LP32</accession>
<comment type="caution">
    <text evidence="2">The sequence shown here is derived from an EMBL/GenBank/DDBJ whole genome shotgun (WGS) entry which is preliminary data.</text>
</comment>
<dbReference type="EMBL" id="CAKAEH010000739">
    <property type="protein sequence ID" value="CAG9531766.1"/>
    <property type="molecule type" value="Genomic_DNA"/>
</dbReference>
<dbReference type="Gene3D" id="2.60.40.3330">
    <property type="match status" value="1"/>
</dbReference>
<organism evidence="2 3">
    <name type="scientific">Cercopithifilaria johnstoni</name>
    <dbReference type="NCBI Taxonomy" id="2874296"/>
    <lineage>
        <taxon>Eukaryota</taxon>
        <taxon>Metazoa</taxon>
        <taxon>Ecdysozoa</taxon>
        <taxon>Nematoda</taxon>
        <taxon>Chromadorea</taxon>
        <taxon>Rhabditida</taxon>
        <taxon>Spirurina</taxon>
        <taxon>Spiruromorpha</taxon>
        <taxon>Filarioidea</taxon>
        <taxon>Onchocercidae</taxon>
        <taxon>Cercopithifilaria</taxon>
    </lineage>
</organism>
<dbReference type="AlphaFoldDB" id="A0A8J2LP32"/>
<keyword evidence="1" id="KW-0732">Signal</keyword>
<proteinExistence type="predicted"/>
<evidence type="ECO:0000313" key="3">
    <source>
        <dbReference type="Proteomes" id="UP000746747"/>
    </source>
</evidence>
<dbReference type="Proteomes" id="UP000746747">
    <property type="component" value="Unassembled WGS sequence"/>
</dbReference>
<sequence>MFRCLLLLVTGFPIVSCLAGGLIGITQSSGARGTLTCNGRPAANVLVKLYDDDR</sequence>
<feature type="non-terminal residue" evidence="2">
    <location>
        <position position="54"/>
    </location>
</feature>
<reference evidence="2" key="1">
    <citation type="submission" date="2021-09" db="EMBL/GenBank/DDBJ databases">
        <authorList>
            <consortium name="Pathogen Informatics"/>
        </authorList>
    </citation>
    <scope>NUCLEOTIDE SEQUENCE</scope>
</reference>
<feature type="chain" id="PRO_5035305943" evidence="1">
    <location>
        <begin position="20"/>
        <end position="54"/>
    </location>
</feature>
<gene>
    <name evidence="2" type="ORF">CJOHNSTONI_LOCUS2141</name>
</gene>
<evidence type="ECO:0000256" key="1">
    <source>
        <dbReference type="SAM" id="SignalP"/>
    </source>
</evidence>
<dbReference type="InterPro" id="IPR038479">
    <property type="entry name" value="Transthyretin-like_sf"/>
</dbReference>
<name>A0A8J2LP32_9BILA</name>
<keyword evidence="3" id="KW-1185">Reference proteome</keyword>
<dbReference type="OrthoDB" id="5849824at2759"/>
<protein>
    <submittedName>
        <fullName evidence="2">Uncharacterized protein</fullName>
    </submittedName>
</protein>
<evidence type="ECO:0000313" key="2">
    <source>
        <dbReference type="EMBL" id="CAG9531766.1"/>
    </source>
</evidence>